<feature type="region of interest" description="Disordered" evidence="1">
    <location>
        <begin position="129"/>
        <end position="151"/>
    </location>
</feature>
<proteinExistence type="predicted"/>
<protein>
    <recommendedName>
        <fullName evidence="2">BTB domain-containing protein</fullName>
    </recommendedName>
</protein>
<dbReference type="InterPro" id="IPR011333">
    <property type="entry name" value="SKP1/BTB/POZ_sf"/>
</dbReference>
<accession>A0A9P4IKB1</accession>
<dbReference type="AlphaFoldDB" id="A0A9P4IKB1"/>
<reference evidence="3" key="1">
    <citation type="journal article" date="2020" name="Stud. Mycol.">
        <title>101 Dothideomycetes genomes: a test case for predicting lifestyles and emergence of pathogens.</title>
        <authorList>
            <person name="Haridas S."/>
            <person name="Albert R."/>
            <person name="Binder M."/>
            <person name="Bloem J."/>
            <person name="Labutti K."/>
            <person name="Salamov A."/>
            <person name="Andreopoulos B."/>
            <person name="Baker S."/>
            <person name="Barry K."/>
            <person name="Bills G."/>
            <person name="Bluhm B."/>
            <person name="Cannon C."/>
            <person name="Castanera R."/>
            <person name="Culley D."/>
            <person name="Daum C."/>
            <person name="Ezra D."/>
            <person name="Gonzalez J."/>
            <person name="Henrissat B."/>
            <person name="Kuo A."/>
            <person name="Liang C."/>
            <person name="Lipzen A."/>
            <person name="Lutzoni F."/>
            <person name="Magnuson J."/>
            <person name="Mondo S."/>
            <person name="Nolan M."/>
            <person name="Ohm R."/>
            <person name="Pangilinan J."/>
            <person name="Park H.-J."/>
            <person name="Ramirez L."/>
            <person name="Alfaro M."/>
            <person name="Sun H."/>
            <person name="Tritt A."/>
            <person name="Yoshinaga Y."/>
            <person name="Zwiers L.-H."/>
            <person name="Turgeon B."/>
            <person name="Goodwin S."/>
            <person name="Spatafora J."/>
            <person name="Crous P."/>
            <person name="Grigoriev I."/>
        </authorList>
    </citation>
    <scope>NUCLEOTIDE SEQUENCE</scope>
    <source>
        <strain evidence="3">CBS 133067</strain>
    </source>
</reference>
<feature type="domain" description="BTB" evidence="2">
    <location>
        <begin position="20"/>
        <end position="87"/>
    </location>
</feature>
<dbReference type="OrthoDB" id="1022638at2759"/>
<dbReference type="Pfam" id="PF00651">
    <property type="entry name" value="BTB"/>
    <property type="match status" value="1"/>
</dbReference>
<dbReference type="SUPFAM" id="SSF54695">
    <property type="entry name" value="POZ domain"/>
    <property type="match status" value="1"/>
</dbReference>
<dbReference type="PROSITE" id="PS50097">
    <property type="entry name" value="BTB"/>
    <property type="match status" value="1"/>
</dbReference>
<keyword evidence="4" id="KW-1185">Reference proteome</keyword>
<sequence length="151" mass="17207">MVKVTPETFETPLISPIGFKIIYVRVGYAATSFSVHKSLLCLSSHEFSRVLDSDSRQHVVLEVADAEVRVFKMYMDWLYQGQLPAHRVDIPFATSWLHRLLDLYIFATGYRISQLQRAVMDQLVGSRKVPTTDSSSQPSALYQHPRQCADT</sequence>
<dbReference type="EMBL" id="ML978124">
    <property type="protein sequence ID" value="KAF2100838.1"/>
    <property type="molecule type" value="Genomic_DNA"/>
</dbReference>
<evidence type="ECO:0000313" key="3">
    <source>
        <dbReference type="EMBL" id="KAF2100838.1"/>
    </source>
</evidence>
<name>A0A9P4IKB1_9PEZI</name>
<comment type="caution">
    <text evidence="3">The sequence shown here is derived from an EMBL/GenBank/DDBJ whole genome shotgun (WGS) entry which is preliminary data.</text>
</comment>
<gene>
    <name evidence="3" type="ORF">NA57DRAFT_74437</name>
</gene>
<evidence type="ECO:0000313" key="4">
    <source>
        <dbReference type="Proteomes" id="UP000799772"/>
    </source>
</evidence>
<dbReference type="Gene3D" id="3.30.710.10">
    <property type="entry name" value="Potassium Channel Kv1.1, Chain A"/>
    <property type="match status" value="1"/>
</dbReference>
<dbReference type="InterPro" id="IPR000210">
    <property type="entry name" value="BTB/POZ_dom"/>
</dbReference>
<evidence type="ECO:0000259" key="2">
    <source>
        <dbReference type="PROSITE" id="PS50097"/>
    </source>
</evidence>
<feature type="compositionally biased region" description="Polar residues" evidence="1">
    <location>
        <begin position="129"/>
        <end position="140"/>
    </location>
</feature>
<organism evidence="3 4">
    <name type="scientific">Rhizodiscina lignyota</name>
    <dbReference type="NCBI Taxonomy" id="1504668"/>
    <lineage>
        <taxon>Eukaryota</taxon>
        <taxon>Fungi</taxon>
        <taxon>Dikarya</taxon>
        <taxon>Ascomycota</taxon>
        <taxon>Pezizomycotina</taxon>
        <taxon>Dothideomycetes</taxon>
        <taxon>Pleosporomycetidae</taxon>
        <taxon>Aulographales</taxon>
        <taxon>Rhizodiscinaceae</taxon>
        <taxon>Rhizodiscina</taxon>
    </lineage>
</organism>
<dbReference type="Proteomes" id="UP000799772">
    <property type="component" value="Unassembled WGS sequence"/>
</dbReference>
<evidence type="ECO:0000256" key="1">
    <source>
        <dbReference type="SAM" id="MobiDB-lite"/>
    </source>
</evidence>